<accession>A0A7C9AR26</accession>
<dbReference type="EMBL" id="GISG01261467">
    <property type="protein sequence ID" value="MBA4674039.1"/>
    <property type="molecule type" value="Transcribed_RNA"/>
</dbReference>
<evidence type="ECO:0000313" key="1">
    <source>
        <dbReference type="EMBL" id="MBA4674039.1"/>
    </source>
</evidence>
<proteinExistence type="predicted"/>
<name>A0A7C9AR26_OPUST</name>
<reference evidence="1" key="1">
    <citation type="journal article" date="2013" name="J. Plant Res.">
        <title>Effect of fungi and light on seed germination of three Opuntia species from semiarid lands of central Mexico.</title>
        <authorList>
            <person name="Delgado-Sanchez P."/>
            <person name="Jimenez-Bremont J.F."/>
            <person name="Guerrero-Gonzalez Mde L."/>
            <person name="Flores J."/>
        </authorList>
    </citation>
    <scope>NUCLEOTIDE SEQUENCE</scope>
    <source>
        <tissue evidence="1">Cladode</tissue>
    </source>
</reference>
<reference evidence="1" key="2">
    <citation type="submission" date="2020-07" db="EMBL/GenBank/DDBJ databases">
        <authorList>
            <person name="Vera ALvarez R."/>
            <person name="Arias-Moreno D.M."/>
            <person name="Jimenez-Jacinto V."/>
            <person name="Jimenez-Bremont J.F."/>
            <person name="Swaminathan K."/>
            <person name="Moose S.P."/>
            <person name="Guerrero-Gonzalez M.L."/>
            <person name="Marino-Ramirez L."/>
            <person name="Landsman D."/>
            <person name="Rodriguez-Kessler M."/>
            <person name="Delgado-Sanchez P."/>
        </authorList>
    </citation>
    <scope>NUCLEOTIDE SEQUENCE</scope>
    <source>
        <tissue evidence="1">Cladode</tissue>
    </source>
</reference>
<dbReference type="AlphaFoldDB" id="A0A7C9AR26"/>
<organism evidence="1">
    <name type="scientific">Opuntia streptacantha</name>
    <name type="common">Prickly pear cactus</name>
    <name type="synonym">Opuntia cardona</name>
    <dbReference type="NCBI Taxonomy" id="393608"/>
    <lineage>
        <taxon>Eukaryota</taxon>
        <taxon>Viridiplantae</taxon>
        <taxon>Streptophyta</taxon>
        <taxon>Embryophyta</taxon>
        <taxon>Tracheophyta</taxon>
        <taxon>Spermatophyta</taxon>
        <taxon>Magnoliopsida</taxon>
        <taxon>eudicotyledons</taxon>
        <taxon>Gunneridae</taxon>
        <taxon>Pentapetalae</taxon>
        <taxon>Caryophyllales</taxon>
        <taxon>Cactineae</taxon>
        <taxon>Cactaceae</taxon>
        <taxon>Opuntioideae</taxon>
        <taxon>Opuntia</taxon>
    </lineage>
</organism>
<protein>
    <submittedName>
        <fullName evidence="1">Uncharacterized protein</fullName>
    </submittedName>
</protein>
<sequence>MIIFQHLKTFHFLVLQKHCNSCFICVWVDTENVFRARTRWIVIEPPSDIHQISILFQEAVFLQIQATGHRLQEKLIHRSEFQSVLMYNFPKLMGLIGPIFQLALIFRVKGKVKSISPIESLMLGNNCVI</sequence>